<dbReference type="EMBL" id="JBEDUW010000003">
    <property type="protein sequence ID" value="KAK9938649.1"/>
    <property type="molecule type" value="Genomic_DNA"/>
</dbReference>
<evidence type="ECO:0000259" key="2">
    <source>
        <dbReference type="Pfam" id="PF11976"/>
    </source>
</evidence>
<organism evidence="3 4">
    <name type="scientific">Rubus argutus</name>
    <name type="common">Southern blackberry</name>
    <dbReference type="NCBI Taxonomy" id="59490"/>
    <lineage>
        <taxon>Eukaryota</taxon>
        <taxon>Viridiplantae</taxon>
        <taxon>Streptophyta</taxon>
        <taxon>Embryophyta</taxon>
        <taxon>Tracheophyta</taxon>
        <taxon>Spermatophyta</taxon>
        <taxon>Magnoliopsida</taxon>
        <taxon>eudicotyledons</taxon>
        <taxon>Gunneridae</taxon>
        <taxon>Pentapetalae</taxon>
        <taxon>rosids</taxon>
        <taxon>fabids</taxon>
        <taxon>Rosales</taxon>
        <taxon>Rosaceae</taxon>
        <taxon>Rosoideae</taxon>
        <taxon>Rosoideae incertae sedis</taxon>
        <taxon>Rubus</taxon>
    </lineage>
</organism>
<comment type="caution">
    <text evidence="3">The sequence shown here is derived from an EMBL/GenBank/DDBJ whole genome shotgun (WGS) entry which is preliminary data.</text>
</comment>
<dbReference type="Pfam" id="PF11976">
    <property type="entry name" value="Rad60-SLD"/>
    <property type="match status" value="1"/>
</dbReference>
<evidence type="ECO:0000313" key="4">
    <source>
        <dbReference type="Proteomes" id="UP001457282"/>
    </source>
</evidence>
<dbReference type="Gene3D" id="3.10.20.90">
    <property type="entry name" value="Phosphatidylinositol 3-kinase Catalytic Subunit, Chain A, domain 1"/>
    <property type="match status" value="1"/>
</dbReference>
<reference evidence="3 4" key="1">
    <citation type="journal article" date="2023" name="G3 (Bethesda)">
        <title>A chromosome-length genome assembly and annotation of blackberry (Rubus argutus, cv. 'Hillquist').</title>
        <authorList>
            <person name="Bruna T."/>
            <person name="Aryal R."/>
            <person name="Dudchenko O."/>
            <person name="Sargent D.J."/>
            <person name="Mead D."/>
            <person name="Buti M."/>
            <person name="Cavallini A."/>
            <person name="Hytonen T."/>
            <person name="Andres J."/>
            <person name="Pham M."/>
            <person name="Weisz D."/>
            <person name="Mascagni F."/>
            <person name="Usai G."/>
            <person name="Natali L."/>
            <person name="Bassil N."/>
            <person name="Fernandez G.E."/>
            <person name="Lomsadze A."/>
            <person name="Armour M."/>
            <person name="Olukolu B."/>
            <person name="Poorten T."/>
            <person name="Britton C."/>
            <person name="Davik J."/>
            <person name="Ashrafi H."/>
            <person name="Aiden E.L."/>
            <person name="Borodovsky M."/>
            <person name="Worthington M."/>
        </authorList>
    </citation>
    <scope>NUCLEOTIDE SEQUENCE [LARGE SCALE GENOMIC DNA]</scope>
    <source>
        <strain evidence="3">PI 553951</strain>
    </source>
</reference>
<keyword evidence="1" id="KW-0472">Membrane</keyword>
<dbReference type="AlphaFoldDB" id="A0AAW1XPX7"/>
<keyword evidence="4" id="KW-1185">Reference proteome</keyword>
<dbReference type="InterPro" id="IPR029071">
    <property type="entry name" value="Ubiquitin-like_domsf"/>
</dbReference>
<feature type="transmembrane region" description="Helical" evidence="1">
    <location>
        <begin position="98"/>
        <end position="116"/>
    </location>
</feature>
<evidence type="ECO:0000256" key="1">
    <source>
        <dbReference type="SAM" id="Phobius"/>
    </source>
</evidence>
<sequence length="147" mass="16832">MFGSRDEVYFNITRSSQLKTAMIVSCDRLSLKLNDIDFWFEGRRVCPEETPDQLKMKNGDVIDALPGQQEGVLNLHDDNQPTGPSVLINIKVCNNRRFCLFDSFALLLVLSIYFYLVRIHMELGMEDGAEIDACWNLPYCDCCPRVS</sequence>
<proteinExistence type="predicted"/>
<accession>A0AAW1XPX7</accession>
<dbReference type="Proteomes" id="UP001457282">
    <property type="component" value="Unassembled WGS sequence"/>
</dbReference>
<feature type="domain" description="Rad60/SUMO-like" evidence="2">
    <location>
        <begin position="6"/>
        <end position="64"/>
    </location>
</feature>
<gene>
    <name evidence="3" type="ORF">M0R45_015374</name>
</gene>
<keyword evidence="1" id="KW-0812">Transmembrane</keyword>
<protein>
    <recommendedName>
        <fullName evidence="2">Rad60/SUMO-like domain-containing protein</fullName>
    </recommendedName>
</protein>
<dbReference type="SUPFAM" id="SSF54236">
    <property type="entry name" value="Ubiquitin-like"/>
    <property type="match status" value="1"/>
</dbReference>
<name>A0AAW1XPX7_RUBAR</name>
<dbReference type="InterPro" id="IPR022617">
    <property type="entry name" value="Rad60/SUMO-like_dom"/>
</dbReference>
<dbReference type="PANTHER" id="PTHR10562">
    <property type="entry name" value="SMALL UBIQUITIN-RELATED MODIFIER"/>
    <property type="match status" value="1"/>
</dbReference>
<keyword evidence="1" id="KW-1133">Transmembrane helix</keyword>
<evidence type="ECO:0000313" key="3">
    <source>
        <dbReference type="EMBL" id="KAK9938649.1"/>
    </source>
</evidence>